<dbReference type="PANTHER" id="PTHR23502">
    <property type="entry name" value="MAJOR FACILITATOR SUPERFAMILY"/>
    <property type="match status" value="1"/>
</dbReference>
<protein>
    <recommendedName>
        <fullName evidence="7">Major facilitator superfamily (MFS) profile domain-containing protein</fullName>
    </recommendedName>
</protein>
<dbReference type="PANTHER" id="PTHR23502:SF132">
    <property type="entry name" value="POLYAMINE TRANSPORTER 2-RELATED"/>
    <property type="match status" value="1"/>
</dbReference>
<keyword evidence="3 6" id="KW-0812">Transmembrane</keyword>
<evidence type="ECO:0000313" key="8">
    <source>
        <dbReference type="EMBL" id="SVA00224.1"/>
    </source>
</evidence>
<feature type="transmembrane region" description="Helical" evidence="6">
    <location>
        <begin position="275"/>
        <end position="296"/>
    </location>
</feature>
<evidence type="ECO:0000256" key="6">
    <source>
        <dbReference type="SAM" id="Phobius"/>
    </source>
</evidence>
<dbReference type="EMBL" id="UINC01002779">
    <property type="protein sequence ID" value="SVA00224.1"/>
    <property type="molecule type" value="Genomic_DNA"/>
</dbReference>
<feature type="transmembrane region" description="Helical" evidence="6">
    <location>
        <begin position="184"/>
        <end position="207"/>
    </location>
</feature>
<organism evidence="8">
    <name type="scientific">marine metagenome</name>
    <dbReference type="NCBI Taxonomy" id="408172"/>
    <lineage>
        <taxon>unclassified sequences</taxon>
        <taxon>metagenomes</taxon>
        <taxon>ecological metagenomes</taxon>
    </lineage>
</organism>
<feature type="transmembrane region" description="Helical" evidence="6">
    <location>
        <begin position="158"/>
        <end position="177"/>
    </location>
</feature>
<feature type="transmembrane region" description="Helical" evidence="6">
    <location>
        <begin position="120"/>
        <end position="146"/>
    </location>
</feature>
<dbReference type="InterPro" id="IPR020846">
    <property type="entry name" value="MFS_dom"/>
</dbReference>
<sequence>MIDHSYAWLLFFRFFQASGSCVGIVLSIAIIKDITPVKDTFKIISFVISANMAIPIFSPIIGGILNENFGWQSIHIFLIIVSTPLLLFTYFQLNETNIHINQGKQKITKEFIKLLKNKNFYILLIISLIAIFTSFTFMAISPYLVITLKGYNSLELGFLSFFVSLGFIVGSLISGFIKKIKASMLIKIGSFICCINYLFLSIYLYYINDFNIIILYFFISIAAIGKGLIIPSVSGLIVNFNERISGTSLGFLSFIKLIFAAFSILFIVNLVTQNYFSIFLLYLALYIISLILIFFLKFGKSVYTI</sequence>
<dbReference type="SUPFAM" id="SSF103473">
    <property type="entry name" value="MFS general substrate transporter"/>
    <property type="match status" value="1"/>
</dbReference>
<dbReference type="Gene3D" id="1.20.1720.10">
    <property type="entry name" value="Multidrug resistance protein D"/>
    <property type="match status" value="1"/>
</dbReference>
<accession>A0A381S9R4</accession>
<evidence type="ECO:0000256" key="1">
    <source>
        <dbReference type="ARBA" id="ARBA00004141"/>
    </source>
</evidence>
<gene>
    <name evidence="8" type="ORF">METZ01_LOCUS53078</name>
</gene>
<feature type="transmembrane region" description="Helical" evidence="6">
    <location>
        <begin position="6"/>
        <end position="31"/>
    </location>
</feature>
<evidence type="ECO:0000259" key="7">
    <source>
        <dbReference type="PROSITE" id="PS50850"/>
    </source>
</evidence>
<feature type="transmembrane region" description="Helical" evidence="6">
    <location>
        <begin position="249"/>
        <end position="269"/>
    </location>
</feature>
<feature type="transmembrane region" description="Helical" evidence="6">
    <location>
        <begin position="71"/>
        <end position="91"/>
    </location>
</feature>
<proteinExistence type="predicted"/>
<evidence type="ECO:0000256" key="4">
    <source>
        <dbReference type="ARBA" id="ARBA00022989"/>
    </source>
</evidence>
<feature type="transmembrane region" description="Helical" evidence="6">
    <location>
        <begin position="43"/>
        <end position="65"/>
    </location>
</feature>
<name>A0A381S9R4_9ZZZZ</name>
<keyword evidence="5 6" id="KW-0472">Membrane</keyword>
<keyword evidence="4 6" id="KW-1133">Transmembrane helix</keyword>
<feature type="domain" description="Major facilitator superfamily (MFS) profile" evidence="7">
    <location>
        <begin position="1"/>
        <end position="301"/>
    </location>
</feature>
<dbReference type="InterPro" id="IPR011701">
    <property type="entry name" value="MFS"/>
</dbReference>
<dbReference type="AlphaFoldDB" id="A0A381S9R4"/>
<reference evidence="8" key="1">
    <citation type="submission" date="2018-05" db="EMBL/GenBank/DDBJ databases">
        <authorList>
            <person name="Lanie J.A."/>
            <person name="Ng W.-L."/>
            <person name="Kazmierczak K.M."/>
            <person name="Andrzejewski T.M."/>
            <person name="Davidsen T.M."/>
            <person name="Wayne K.J."/>
            <person name="Tettelin H."/>
            <person name="Glass J.I."/>
            <person name="Rusch D."/>
            <person name="Podicherti R."/>
            <person name="Tsui H.-C.T."/>
            <person name="Winkler M.E."/>
        </authorList>
    </citation>
    <scope>NUCLEOTIDE SEQUENCE</scope>
</reference>
<keyword evidence="2" id="KW-0813">Transport</keyword>
<dbReference type="PROSITE" id="PS50850">
    <property type="entry name" value="MFS"/>
    <property type="match status" value="1"/>
</dbReference>
<feature type="transmembrane region" description="Helical" evidence="6">
    <location>
        <begin position="213"/>
        <end position="237"/>
    </location>
</feature>
<evidence type="ECO:0000256" key="2">
    <source>
        <dbReference type="ARBA" id="ARBA00022448"/>
    </source>
</evidence>
<dbReference type="GO" id="GO:0005886">
    <property type="term" value="C:plasma membrane"/>
    <property type="evidence" value="ECO:0007669"/>
    <property type="project" value="TreeGrafter"/>
</dbReference>
<dbReference type="GO" id="GO:0022857">
    <property type="term" value="F:transmembrane transporter activity"/>
    <property type="evidence" value="ECO:0007669"/>
    <property type="project" value="InterPro"/>
</dbReference>
<evidence type="ECO:0000256" key="3">
    <source>
        <dbReference type="ARBA" id="ARBA00022692"/>
    </source>
</evidence>
<evidence type="ECO:0000256" key="5">
    <source>
        <dbReference type="ARBA" id="ARBA00023136"/>
    </source>
</evidence>
<dbReference type="Pfam" id="PF07690">
    <property type="entry name" value="MFS_1"/>
    <property type="match status" value="1"/>
</dbReference>
<comment type="subcellular location">
    <subcellularLocation>
        <location evidence="1">Membrane</location>
        <topology evidence="1">Multi-pass membrane protein</topology>
    </subcellularLocation>
</comment>
<dbReference type="InterPro" id="IPR036259">
    <property type="entry name" value="MFS_trans_sf"/>
</dbReference>